<dbReference type="AlphaFoldDB" id="A0A5N0T8C7"/>
<dbReference type="Gene3D" id="3.30.540.10">
    <property type="entry name" value="Fructose-1,6-Bisphosphatase, subunit A, domain 1"/>
    <property type="match status" value="1"/>
</dbReference>
<comment type="caution">
    <text evidence="11">The sequence shown here is derived from an EMBL/GenBank/DDBJ whole genome shotgun (WGS) entry which is preliminary data.</text>
</comment>
<name>A0A5N0T8C7_9GAMM</name>
<dbReference type="InterPro" id="IPR000760">
    <property type="entry name" value="Inositol_monophosphatase-like"/>
</dbReference>
<feature type="binding site" evidence="9">
    <location>
        <position position="91"/>
    </location>
    <ligand>
        <name>Mg(2+)</name>
        <dbReference type="ChEBI" id="CHEBI:18420"/>
        <label>1</label>
    </ligand>
</feature>
<accession>A0A5N0T8C7</accession>
<evidence type="ECO:0000256" key="9">
    <source>
        <dbReference type="HAMAP-Rule" id="MF_02095"/>
    </source>
</evidence>
<feature type="binding site" evidence="9">
    <location>
        <position position="91"/>
    </location>
    <ligand>
        <name>Mg(2+)</name>
        <dbReference type="ChEBI" id="CHEBI:18420"/>
        <label>2</label>
    </ligand>
</feature>
<keyword evidence="8 9" id="KW-0472">Membrane</keyword>
<keyword evidence="7 9" id="KW-0460">Magnesium</keyword>
<feature type="binding site" evidence="9">
    <location>
        <position position="71"/>
    </location>
    <ligand>
        <name>substrate</name>
    </ligand>
</feature>
<feature type="binding site" evidence="9">
    <location>
        <begin position="93"/>
        <end position="96"/>
    </location>
    <ligand>
        <name>substrate</name>
    </ligand>
</feature>
<gene>
    <name evidence="9 11" type="primary">cysQ</name>
    <name evidence="11" type="ORF">F3N42_11495</name>
</gene>
<feature type="binding site" evidence="10">
    <location>
        <position position="217"/>
    </location>
    <ligand>
        <name>Mg(2+)</name>
        <dbReference type="ChEBI" id="CHEBI:18420"/>
        <label>1</label>
        <note>catalytic</note>
    </ligand>
</feature>
<comment type="similarity">
    <text evidence="2 9">Belongs to the inositol monophosphatase superfamily. CysQ family.</text>
</comment>
<feature type="binding site" evidence="9">
    <location>
        <position position="93"/>
    </location>
    <ligand>
        <name>Mg(2+)</name>
        <dbReference type="ChEBI" id="CHEBI:18420"/>
        <label>1</label>
    </ligand>
</feature>
<comment type="subcellular location">
    <subcellularLocation>
        <location evidence="9">Cell inner membrane</location>
        <topology evidence="9">Peripheral membrane protein</topology>
        <orientation evidence="9">Cytoplasmic side</orientation>
    </subcellularLocation>
</comment>
<keyword evidence="5 9" id="KW-0479">Metal-binding</keyword>
<reference evidence="11 12" key="1">
    <citation type="submission" date="2019-09" db="EMBL/GenBank/DDBJ databases">
        <title>Wenzhouxiangella sp. Genome sequencing and assembly.</title>
        <authorList>
            <person name="Zhang R."/>
        </authorList>
    </citation>
    <scope>NUCLEOTIDE SEQUENCE [LARGE SCALE GENOMIC DNA]</scope>
    <source>
        <strain evidence="11 12">W260</strain>
    </source>
</reference>
<dbReference type="FunFam" id="3.40.190.80:FF:000005">
    <property type="entry name" value="3'(2'),5'-bisphosphate nucleotidase CysQ"/>
    <property type="match status" value="1"/>
</dbReference>
<protein>
    <recommendedName>
        <fullName evidence="9">3'(2'),5'-bisphosphate nucleotidase CysQ</fullName>
        <ecNumber evidence="9">3.1.3.7</ecNumber>
    </recommendedName>
    <alternativeName>
        <fullName evidence="9">3'(2'),5-bisphosphonucleoside 3'(2')-phosphohydrolase</fullName>
    </alternativeName>
    <alternativeName>
        <fullName evidence="9">3'-phosphoadenosine 5'-phosphate phosphatase</fullName>
        <shortName evidence="9">PAP phosphatase</shortName>
    </alternativeName>
</protein>
<evidence type="ECO:0000256" key="8">
    <source>
        <dbReference type="ARBA" id="ARBA00023136"/>
    </source>
</evidence>
<proteinExistence type="inferred from homology"/>
<dbReference type="GO" id="GO:0000103">
    <property type="term" value="P:sulfate assimilation"/>
    <property type="evidence" value="ECO:0007669"/>
    <property type="project" value="TreeGrafter"/>
</dbReference>
<comment type="function">
    <text evidence="9">Converts adenosine-3',5'-bisphosphate (PAP) to AMP.</text>
</comment>
<feature type="binding site" evidence="10">
    <location>
        <position position="91"/>
    </location>
    <ligand>
        <name>Mg(2+)</name>
        <dbReference type="ChEBI" id="CHEBI:18420"/>
        <label>1</label>
        <note>catalytic</note>
    </ligand>
</feature>
<feature type="binding site" evidence="9">
    <location>
        <position position="217"/>
    </location>
    <ligand>
        <name>substrate</name>
    </ligand>
</feature>
<evidence type="ECO:0000256" key="5">
    <source>
        <dbReference type="ARBA" id="ARBA00022723"/>
    </source>
</evidence>
<dbReference type="InterPro" id="IPR020583">
    <property type="entry name" value="Inositol_monoP_metal-BS"/>
</dbReference>
<dbReference type="GO" id="GO:0008441">
    <property type="term" value="F:3'(2'),5'-bisphosphate nucleotidase activity"/>
    <property type="evidence" value="ECO:0007669"/>
    <property type="project" value="UniProtKB-UniRule"/>
</dbReference>
<dbReference type="Pfam" id="PF00459">
    <property type="entry name" value="Inositol_P"/>
    <property type="match status" value="1"/>
</dbReference>
<feature type="binding site" evidence="9">
    <location>
        <position position="71"/>
    </location>
    <ligand>
        <name>Mg(2+)</name>
        <dbReference type="ChEBI" id="CHEBI:18420"/>
        <label>1</label>
    </ligand>
</feature>
<dbReference type="Proteomes" id="UP000325372">
    <property type="component" value="Unassembled WGS sequence"/>
</dbReference>
<evidence type="ECO:0000256" key="4">
    <source>
        <dbReference type="ARBA" id="ARBA00022519"/>
    </source>
</evidence>
<keyword evidence="3 9" id="KW-1003">Cell membrane</keyword>
<feature type="binding site" evidence="10">
    <location>
        <position position="93"/>
    </location>
    <ligand>
        <name>Mg(2+)</name>
        <dbReference type="ChEBI" id="CHEBI:18420"/>
        <label>2</label>
    </ligand>
</feature>
<dbReference type="FunFam" id="3.30.540.10:FF:000007">
    <property type="entry name" value="3'(2'),5'-bisphosphate nucleotidase CysQ"/>
    <property type="match status" value="1"/>
</dbReference>
<dbReference type="SUPFAM" id="SSF56655">
    <property type="entry name" value="Carbohydrate phosphatase"/>
    <property type="match status" value="1"/>
</dbReference>
<dbReference type="GO" id="GO:0000287">
    <property type="term" value="F:magnesium ion binding"/>
    <property type="evidence" value="ECO:0007669"/>
    <property type="project" value="UniProtKB-UniRule"/>
</dbReference>
<dbReference type="InterPro" id="IPR050725">
    <property type="entry name" value="CysQ/Inositol_MonoPase"/>
</dbReference>
<evidence type="ECO:0000256" key="1">
    <source>
        <dbReference type="ARBA" id="ARBA00001625"/>
    </source>
</evidence>
<evidence type="ECO:0000256" key="3">
    <source>
        <dbReference type="ARBA" id="ARBA00022475"/>
    </source>
</evidence>
<dbReference type="EC" id="3.1.3.7" evidence="9"/>
<feature type="binding site" evidence="9">
    <location>
        <position position="94"/>
    </location>
    <ligand>
        <name>Mg(2+)</name>
        <dbReference type="ChEBI" id="CHEBI:18420"/>
        <label>2</label>
    </ligand>
</feature>
<evidence type="ECO:0000313" key="11">
    <source>
        <dbReference type="EMBL" id="KAA9130968.1"/>
    </source>
</evidence>
<feature type="binding site" evidence="9">
    <location>
        <position position="217"/>
    </location>
    <ligand>
        <name>Mg(2+)</name>
        <dbReference type="ChEBI" id="CHEBI:18420"/>
        <label>2</label>
    </ligand>
</feature>
<dbReference type="CDD" id="cd01638">
    <property type="entry name" value="CysQ"/>
    <property type="match status" value="1"/>
</dbReference>
<dbReference type="RefSeq" id="WP_150864606.1">
    <property type="nucleotide sequence ID" value="NZ_VYXP01000006.1"/>
</dbReference>
<dbReference type="PROSITE" id="PS00629">
    <property type="entry name" value="IMP_1"/>
    <property type="match status" value="1"/>
</dbReference>
<dbReference type="GO" id="GO:0005886">
    <property type="term" value="C:plasma membrane"/>
    <property type="evidence" value="ECO:0007669"/>
    <property type="project" value="UniProtKB-SubCell"/>
</dbReference>
<evidence type="ECO:0000256" key="7">
    <source>
        <dbReference type="ARBA" id="ARBA00022842"/>
    </source>
</evidence>
<dbReference type="HAMAP" id="MF_02095">
    <property type="entry name" value="CysQ"/>
    <property type="match status" value="1"/>
</dbReference>
<dbReference type="PANTHER" id="PTHR43028">
    <property type="entry name" value="3'(2'),5'-BISPHOSPHATE NUCLEOTIDASE 1"/>
    <property type="match status" value="1"/>
</dbReference>
<evidence type="ECO:0000256" key="10">
    <source>
        <dbReference type="PIRSR" id="PIRSR600760-2"/>
    </source>
</evidence>
<evidence type="ECO:0000256" key="6">
    <source>
        <dbReference type="ARBA" id="ARBA00022801"/>
    </source>
</evidence>
<sequence>MNFIDPKTLMGDLVAVARRAGDAILDIYDQDDLGVVTKDDDSPLTRADLASHRVIRDALKALTPQTPLLSEESAEIGFDTRKTWAEYWLVDPLDGTKEFINRNGEFTVNIALIREGRPVAGVVHVPVRGQTYYGIVGEGAWRRDGDADPQVISTRRPPAETPVVVGSRSHANPKLEQALAPLGGHEMTSMGSSLKFCLVAEGSADLYPRLGPTSEWDTGAAQAVVEAAGGVVVGLEGDPLPYNAKDEYLNPWFLVLGDPSHGWTDKLNLSVAGDA</sequence>
<dbReference type="PRINTS" id="PR00377">
    <property type="entry name" value="IMPHPHTASES"/>
</dbReference>
<dbReference type="EMBL" id="VYXP01000006">
    <property type="protein sequence ID" value="KAA9130968.1"/>
    <property type="molecule type" value="Genomic_DNA"/>
</dbReference>
<keyword evidence="4 9" id="KW-0997">Cell inner membrane</keyword>
<feature type="binding site" evidence="10">
    <location>
        <position position="71"/>
    </location>
    <ligand>
        <name>Mg(2+)</name>
        <dbReference type="ChEBI" id="CHEBI:18420"/>
        <label>1</label>
        <note>catalytic</note>
    </ligand>
</feature>
<evidence type="ECO:0000313" key="12">
    <source>
        <dbReference type="Proteomes" id="UP000325372"/>
    </source>
</evidence>
<comment type="cofactor">
    <cofactor evidence="9 10">
        <name>Mg(2+)</name>
        <dbReference type="ChEBI" id="CHEBI:18420"/>
    </cofactor>
</comment>
<comment type="catalytic activity">
    <reaction evidence="1 9">
        <text>adenosine 3',5'-bisphosphate + H2O = AMP + phosphate</text>
        <dbReference type="Rhea" id="RHEA:10040"/>
        <dbReference type="ChEBI" id="CHEBI:15377"/>
        <dbReference type="ChEBI" id="CHEBI:43474"/>
        <dbReference type="ChEBI" id="CHEBI:58343"/>
        <dbReference type="ChEBI" id="CHEBI:456215"/>
        <dbReference type="EC" id="3.1.3.7"/>
    </reaction>
</comment>
<dbReference type="GO" id="GO:0050427">
    <property type="term" value="P:3'-phosphoadenosine 5'-phosphosulfate metabolic process"/>
    <property type="evidence" value="ECO:0007669"/>
    <property type="project" value="TreeGrafter"/>
</dbReference>
<feature type="binding site" evidence="10">
    <location>
        <position position="94"/>
    </location>
    <ligand>
        <name>Mg(2+)</name>
        <dbReference type="ChEBI" id="CHEBI:18420"/>
        <label>1</label>
        <note>catalytic</note>
    </ligand>
</feature>
<dbReference type="InterPro" id="IPR006240">
    <property type="entry name" value="CysQ"/>
</dbReference>
<dbReference type="PANTHER" id="PTHR43028:SF5">
    <property type="entry name" value="3'(2'),5'-BISPHOSPHATE NUCLEOTIDASE 1"/>
    <property type="match status" value="1"/>
</dbReference>
<keyword evidence="12" id="KW-1185">Reference proteome</keyword>
<dbReference type="NCBIfam" id="TIGR01331">
    <property type="entry name" value="bisphos_cysQ"/>
    <property type="match status" value="1"/>
</dbReference>
<dbReference type="Gene3D" id="3.40.190.80">
    <property type="match status" value="1"/>
</dbReference>
<keyword evidence="6 9" id="KW-0378">Hydrolase</keyword>
<evidence type="ECO:0000256" key="2">
    <source>
        <dbReference type="ARBA" id="ARBA00005289"/>
    </source>
</evidence>
<organism evidence="11 12">
    <name type="scientific">Marinihelvus fidelis</name>
    <dbReference type="NCBI Taxonomy" id="2613842"/>
    <lineage>
        <taxon>Bacteria</taxon>
        <taxon>Pseudomonadati</taxon>
        <taxon>Pseudomonadota</taxon>
        <taxon>Gammaproteobacteria</taxon>
        <taxon>Chromatiales</taxon>
        <taxon>Wenzhouxiangellaceae</taxon>
        <taxon>Marinihelvus</taxon>
    </lineage>
</organism>